<evidence type="ECO:0000256" key="6">
    <source>
        <dbReference type="ARBA" id="ARBA00023136"/>
    </source>
</evidence>
<keyword evidence="4" id="KW-0106">Calcium</keyword>
<evidence type="ECO:0000256" key="7">
    <source>
        <dbReference type="SAM" id="MobiDB-lite"/>
    </source>
</evidence>
<organism evidence="10 11">
    <name type="scientific">Symbiodinium necroappetens</name>
    <dbReference type="NCBI Taxonomy" id="1628268"/>
    <lineage>
        <taxon>Eukaryota</taxon>
        <taxon>Sar</taxon>
        <taxon>Alveolata</taxon>
        <taxon>Dinophyceae</taxon>
        <taxon>Suessiales</taxon>
        <taxon>Symbiodiniaceae</taxon>
        <taxon>Symbiodinium</taxon>
    </lineage>
</organism>
<evidence type="ECO:0000256" key="5">
    <source>
        <dbReference type="ARBA" id="ARBA00022989"/>
    </source>
</evidence>
<dbReference type="Pfam" id="PF00168">
    <property type="entry name" value="C2"/>
    <property type="match status" value="1"/>
</dbReference>
<evidence type="ECO:0000256" key="8">
    <source>
        <dbReference type="SAM" id="Phobius"/>
    </source>
</evidence>
<dbReference type="InterPro" id="IPR027359">
    <property type="entry name" value="Volt_channel_dom_sf"/>
</dbReference>
<feature type="transmembrane region" description="Helical" evidence="8">
    <location>
        <begin position="270"/>
        <end position="289"/>
    </location>
</feature>
<evidence type="ECO:0000259" key="9">
    <source>
        <dbReference type="PROSITE" id="PS50004"/>
    </source>
</evidence>
<dbReference type="OrthoDB" id="270970at2759"/>
<feature type="region of interest" description="Disordered" evidence="7">
    <location>
        <begin position="117"/>
        <end position="150"/>
    </location>
</feature>
<keyword evidence="6 8" id="KW-0472">Membrane</keyword>
<dbReference type="PANTHER" id="PTHR45911:SF4">
    <property type="entry name" value="MULTIPLE C2 AND TRANSMEMBRANE DOMAIN-CONTAINING PROTEIN"/>
    <property type="match status" value="1"/>
</dbReference>
<feature type="transmembrane region" description="Helical" evidence="8">
    <location>
        <begin position="238"/>
        <end position="258"/>
    </location>
</feature>
<evidence type="ECO:0000256" key="1">
    <source>
        <dbReference type="ARBA" id="ARBA00004141"/>
    </source>
</evidence>
<dbReference type="GO" id="GO:0005509">
    <property type="term" value="F:calcium ion binding"/>
    <property type="evidence" value="ECO:0007669"/>
    <property type="project" value="TreeGrafter"/>
</dbReference>
<dbReference type="AlphaFoldDB" id="A0A812WXB1"/>
<dbReference type="PROSITE" id="PS50004">
    <property type="entry name" value="C2"/>
    <property type="match status" value="1"/>
</dbReference>
<dbReference type="InterPro" id="IPR035892">
    <property type="entry name" value="C2_domain_sf"/>
</dbReference>
<feature type="domain" description="C2" evidence="9">
    <location>
        <begin position="1"/>
        <end position="82"/>
    </location>
</feature>
<sequence length="397" mass="44804">MSSDPYCVCAVQGRGSSTFKTPTVANDLSPRWDVCARITDFHYGDSLGFTVWDKDFGKADDALGQVSLPSEKIIPYGFDEWLVLAGTGSKGVVSKADDISSIRVSVKVLRKFPQEQTRHEEPVVQPVRNTSKEGSRSPGLHSPYSANFEKNGDEEAGQAFREEDSSKEIAEPPRTRFQRLQAFFISEKFELFLAGLLCLNICSMALELQYDGWEIGYLLDYGFYQSSIQDRFAWGNDFLFYVDMVFSVIFTIDVTLRISILQGMFWRGGFSNYIDLLVVVLSWTVYVLAENFPIKPMILRLIRFGKLVRALKVVRISQSLESLAFLMSCLRASGTVLVWTMSLLACIQCIAALFASNMLHFFLVDEDVDVEVRRAVFRQLGCMDMPRSREQASTVAQ</sequence>
<keyword evidence="5 8" id="KW-1133">Transmembrane helix</keyword>
<dbReference type="EMBL" id="CAJNJA010034595">
    <property type="protein sequence ID" value="CAE7695272.1"/>
    <property type="molecule type" value="Genomic_DNA"/>
</dbReference>
<evidence type="ECO:0000256" key="4">
    <source>
        <dbReference type="ARBA" id="ARBA00022837"/>
    </source>
</evidence>
<dbReference type="SUPFAM" id="SSF81324">
    <property type="entry name" value="Voltage-gated potassium channels"/>
    <property type="match status" value="1"/>
</dbReference>
<proteinExistence type="predicted"/>
<keyword evidence="2 8" id="KW-0812">Transmembrane</keyword>
<name>A0A812WXB1_9DINO</name>
<dbReference type="GO" id="GO:0016020">
    <property type="term" value="C:membrane"/>
    <property type="evidence" value="ECO:0007669"/>
    <property type="project" value="UniProtKB-SubCell"/>
</dbReference>
<reference evidence="10" key="1">
    <citation type="submission" date="2021-02" db="EMBL/GenBank/DDBJ databases">
        <authorList>
            <person name="Dougan E. K."/>
            <person name="Rhodes N."/>
            <person name="Thang M."/>
            <person name="Chan C."/>
        </authorList>
    </citation>
    <scope>NUCLEOTIDE SEQUENCE</scope>
</reference>
<evidence type="ECO:0000256" key="3">
    <source>
        <dbReference type="ARBA" id="ARBA00022723"/>
    </source>
</evidence>
<evidence type="ECO:0000256" key="2">
    <source>
        <dbReference type="ARBA" id="ARBA00022692"/>
    </source>
</evidence>
<keyword evidence="3" id="KW-0479">Metal-binding</keyword>
<dbReference type="SUPFAM" id="SSF49562">
    <property type="entry name" value="C2 domain (Calcium/lipid-binding domain, CaLB)"/>
    <property type="match status" value="1"/>
</dbReference>
<dbReference type="PANTHER" id="PTHR45911">
    <property type="entry name" value="C2 DOMAIN-CONTAINING PROTEIN"/>
    <property type="match status" value="1"/>
</dbReference>
<dbReference type="Gene3D" id="1.20.120.350">
    <property type="entry name" value="Voltage-gated potassium channels. Chain C"/>
    <property type="match status" value="1"/>
</dbReference>
<dbReference type="Pfam" id="PF00520">
    <property type="entry name" value="Ion_trans"/>
    <property type="match status" value="1"/>
</dbReference>
<protein>
    <submittedName>
        <fullName evidence="10">Scn4aa protein</fullName>
    </submittedName>
</protein>
<dbReference type="GO" id="GO:0005216">
    <property type="term" value="F:monoatomic ion channel activity"/>
    <property type="evidence" value="ECO:0007669"/>
    <property type="project" value="InterPro"/>
</dbReference>
<accession>A0A812WXB1</accession>
<dbReference type="Gene3D" id="2.60.40.150">
    <property type="entry name" value="C2 domain"/>
    <property type="match status" value="1"/>
</dbReference>
<comment type="caution">
    <text evidence="10">The sequence shown here is derived from an EMBL/GenBank/DDBJ whole genome shotgun (WGS) entry which is preliminary data.</text>
</comment>
<dbReference type="InterPro" id="IPR005821">
    <property type="entry name" value="Ion_trans_dom"/>
</dbReference>
<evidence type="ECO:0000313" key="11">
    <source>
        <dbReference type="Proteomes" id="UP000601435"/>
    </source>
</evidence>
<gene>
    <name evidence="10" type="primary">scn4aa</name>
    <name evidence="10" type="ORF">SNEC2469_LOCUS20034</name>
</gene>
<keyword evidence="11" id="KW-1185">Reference proteome</keyword>
<evidence type="ECO:0000313" key="10">
    <source>
        <dbReference type="EMBL" id="CAE7695272.1"/>
    </source>
</evidence>
<feature type="transmembrane region" description="Helical" evidence="8">
    <location>
        <begin position="336"/>
        <end position="355"/>
    </location>
</feature>
<feature type="transmembrane region" description="Helical" evidence="8">
    <location>
        <begin position="189"/>
        <end position="210"/>
    </location>
</feature>
<dbReference type="Proteomes" id="UP000601435">
    <property type="component" value="Unassembled WGS sequence"/>
</dbReference>
<dbReference type="InterPro" id="IPR000008">
    <property type="entry name" value="C2_dom"/>
</dbReference>
<comment type="subcellular location">
    <subcellularLocation>
        <location evidence="1">Membrane</location>
        <topology evidence="1">Multi-pass membrane protein</topology>
    </subcellularLocation>
</comment>